<dbReference type="AlphaFoldDB" id="A0AAD7N8S7"/>
<name>A0AAD7N8S7_9AGAR</name>
<comment type="caution">
    <text evidence="1">The sequence shown here is derived from an EMBL/GenBank/DDBJ whole genome shotgun (WGS) entry which is preliminary data.</text>
</comment>
<gene>
    <name evidence="1" type="ORF">B0H16DRAFT_1460653</name>
</gene>
<dbReference type="Proteomes" id="UP001215598">
    <property type="component" value="Unassembled WGS sequence"/>
</dbReference>
<sequence length="243" mass="27190">MASTTRICQRHGWYPRCSIDLARIWAKEYCGGPEDEAETTRDWTLGILGGGAREGNAIKTGDASSQYGVVPATSGGRPVAMFNITHNTVRLFRDLRDGIIQWYLKDILCQWCRIFESVVPAFESKLVPKEPLLIGWAQLSIHCSLVSRTVVRLYNLTTPAKMDATSHNLATLQSYVILLDNLASSTQLKGNIFFFFESCTGRPFFIVRSGNFMHFNVLRLRQPDNGKQPATKMSKEADASAHL</sequence>
<evidence type="ECO:0000313" key="1">
    <source>
        <dbReference type="EMBL" id="KAJ7750547.1"/>
    </source>
</evidence>
<evidence type="ECO:0000313" key="2">
    <source>
        <dbReference type="Proteomes" id="UP001215598"/>
    </source>
</evidence>
<dbReference type="EMBL" id="JARKIB010000065">
    <property type="protein sequence ID" value="KAJ7750547.1"/>
    <property type="molecule type" value="Genomic_DNA"/>
</dbReference>
<keyword evidence="2" id="KW-1185">Reference proteome</keyword>
<accession>A0AAD7N8S7</accession>
<reference evidence="1" key="1">
    <citation type="submission" date="2023-03" db="EMBL/GenBank/DDBJ databases">
        <title>Massive genome expansion in bonnet fungi (Mycena s.s.) driven by repeated elements and novel gene families across ecological guilds.</title>
        <authorList>
            <consortium name="Lawrence Berkeley National Laboratory"/>
            <person name="Harder C.B."/>
            <person name="Miyauchi S."/>
            <person name="Viragh M."/>
            <person name="Kuo A."/>
            <person name="Thoen E."/>
            <person name="Andreopoulos B."/>
            <person name="Lu D."/>
            <person name="Skrede I."/>
            <person name="Drula E."/>
            <person name="Henrissat B."/>
            <person name="Morin E."/>
            <person name="Kohler A."/>
            <person name="Barry K."/>
            <person name="LaButti K."/>
            <person name="Morin E."/>
            <person name="Salamov A."/>
            <person name="Lipzen A."/>
            <person name="Mereny Z."/>
            <person name="Hegedus B."/>
            <person name="Baldrian P."/>
            <person name="Stursova M."/>
            <person name="Weitz H."/>
            <person name="Taylor A."/>
            <person name="Grigoriev I.V."/>
            <person name="Nagy L.G."/>
            <person name="Martin F."/>
            <person name="Kauserud H."/>
        </authorList>
    </citation>
    <scope>NUCLEOTIDE SEQUENCE</scope>
    <source>
        <strain evidence="1">CBHHK182m</strain>
    </source>
</reference>
<organism evidence="1 2">
    <name type="scientific">Mycena metata</name>
    <dbReference type="NCBI Taxonomy" id="1033252"/>
    <lineage>
        <taxon>Eukaryota</taxon>
        <taxon>Fungi</taxon>
        <taxon>Dikarya</taxon>
        <taxon>Basidiomycota</taxon>
        <taxon>Agaricomycotina</taxon>
        <taxon>Agaricomycetes</taxon>
        <taxon>Agaricomycetidae</taxon>
        <taxon>Agaricales</taxon>
        <taxon>Marasmiineae</taxon>
        <taxon>Mycenaceae</taxon>
        <taxon>Mycena</taxon>
    </lineage>
</organism>
<protein>
    <submittedName>
        <fullName evidence="1">Uncharacterized protein</fullName>
    </submittedName>
</protein>
<proteinExistence type="predicted"/>